<keyword evidence="2" id="KW-1185">Reference proteome</keyword>
<organism evidence="1 2">
    <name type="scientific">Naganishia friedmannii</name>
    <dbReference type="NCBI Taxonomy" id="89922"/>
    <lineage>
        <taxon>Eukaryota</taxon>
        <taxon>Fungi</taxon>
        <taxon>Dikarya</taxon>
        <taxon>Basidiomycota</taxon>
        <taxon>Agaricomycotina</taxon>
        <taxon>Tremellomycetes</taxon>
        <taxon>Filobasidiales</taxon>
        <taxon>Filobasidiaceae</taxon>
        <taxon>Naganishia</taxon>
    </lineage>
</organism>
<dbReference type="Proteomes" id="UP001227268">
    <property type="component" value="Unassembled WGS sequence"/>
</dbReference>
<gene>
    <name evidence="1" type="ORF">QFC21_002264</name>
</gene>
<accession>A0ACC2VZJ2</accession>
<reference evidence="1" key="1">
    <citation type="submission" date="2023-04" db="EMBL/GenBank/DDBJ databases">
        <title>Draft Genome sequencing of Naganishia species isolated from polar environments using Oxford Nanopore Technology.</title>
        <authorList>
            <person name="Leo P."/>
            <person name="Venkateswaran K."/>
        </authorList>
    </citation>
    <scope>NUCLEOTIDE SEQUENCE</scope>
    <source>
        <strain evidence="1">MNA-CCFEE 5423</strain>
    </source>
</reference>
<proteinExistence type="predicted"/>
<evidence type="ECO:0000313" key="2">
    <source>
        <dbReference type="Proteomes" id="UP001227268"/>
    </source>
</evidence>
<dbReference type="EMBL" id="JASBWT010000006">
    <property type="protein sequence ID" value="KAJ9103802.1"/>
    <property type="molecule type" value="Genomic_DNA"/>
</dbReference>
<comment type="caution">
    <text evidence="1">The sequence shown here is derived from an EMBL/GenBank/DDBJ whole genome shotgun (WGS) entry which is preliminary data.</text>
</comment>
<protein>
    <submittedName>
        <fullName evidence="1">Uncharacterized protein</fullName>
    </submittedName>
</protein>
<name>A0ACC2VZJ2_9TREE</name>
<sequence length="340" mass="36445">MTMAGTQFRSYAQPAFMPSPDEPSYNESANSGRRASSSIHPEATQFPFTKVKNPSPYEVMHLPTTADPKEVKQRYYRLALLYHPDSPHASASPANFSLLNRAYKLLSSPHSRATYHRTGLGWGSANDVLAGRTTDRSTGAGGFNRAGDEEMRRQARARAYSYSYPSSSGGSFYSGGGGGGAGYADGRGGASYDQTRWGAGPGDGMGNPNPNGNYTTNTRFIGSLVILYNRALSSSLWTKEMLDAKHIGASQALAEAKHEAALYGRIRRDRIRRAVRAREVEKEYERKVAEAESREVPDAGAGDIYGSGVGGGGGGAGAVLLESLEPEVGNDEVIRGMLKS</sequence>
<evidence type="ECO:0000313" key="1">
    <source>
        <dbReference type="EMBL" id="KAJ9103802.1"/>
    </source>
</evidence>